<evidence type="ECO:0000256" key="1">
    <source>
        <dbReference type="ARBA" id="ARBA00004022"/>
    </source>
</evidence>
<dbReference type="GO" id="GO:0016168">
    <property type="term" value="F:chlorophyll binding"/>
    <property type="evidence" value="ECO:0007669"/>
    <property type="project" value="UniProtKB-KW"/>
</dbReference>
<evidence type="ECO:0000256" key="9">
    <source>
        <dbReference type="SAM" id="SignalP"/>
    </source>
</evidence>
<dbReference type="PANTHER" id="PTHR21649">
    <property type="entry name" value="CHLOROPHYLL A/B BINDING PROTEIN"/>
    <property type="match status" value="1"/>
</dbReference>
<keyword evidence="6" id="KW-0934">Plastid</keyword>
<feature type="binding site" evidence="8">
    <location>
        <position position="211"/>
    </location>
    <ligand>
        <name>chlorophyll a</name>
        <dbReference type="ChEBI" id="CHEBI:58416"/>
        <label>1</label>
    </ligand>
</feature>
<dbReference type="GO" id="GO:0030076">
    <property type="term" value="C:light-harvesting complex"/>
    <property type="evidence" value="ECO:0007669"/>
    <property type="project" value="UniProtKB-KW"/>
</dbReference>
<protein>
    <submittedName>
        <fullName evidence="10">Uncharacterized protein</fullName>
    </submittedName>
</protein>
<reference evidence="10 11" key="1">
    <citation type="journal article" date="2021" name="Sci. Rep.">
        <title>The genome of the diatom Chaetoceros tenuissimus carries an ancient integrated fragment of an extant virus.</title>
        <authorList>
            <person name="Hongo Y."/>
            <person name="Kimura K."/>
            <person name="Takaki Y."/>
            <person name="Yoshida Y."/>
            <person name="Baba S."/>
            <person name="Kobayashi G."/>
            <person name="Nagasaki K."/>
            <person name="Hano T."/>
            <person name="Tomaru Y."/>
        </authorList>
    </citation>
    <scope>NUCLEOTIDE SEQUENCE [LARGE SCALE GENOMIC DNA]</scope>
    <source>
        <strain evidence="10 11">NIES-3715</strain>
    </source>
</reference>
<feature type="binding site" evidence="8">
    <location>
        <position position="208"/>
    </location>
    <ligand>
        <name>chlorophyll a</name>
        <dbReference type="ChEBI" id="CHEBI:58416"/>
        <label>1</label>
    </ligand>
</feature>
<dbReference type="InterPro" id="IPR022796">
    <property type="entry name" value="Chloroa_b-bind"/>
</dbReference>
<dbReference type="GO" id="GO:0016020">
    <property type="term" value="C:membrane"/>
    <property type="evidence" value="ECO:0007669"/>
    <property type="project" value="InterPro"/>
</dbReference>
<dbReference type="Pfam" id="PF00504">
    <property type="entry name" value="Chloroa_b-bind"/>
    <property type="match status" value="1"/>
</dbReference>
<dbReference type="Gene3D" id="1.10.3460.10">
    <property type="entry name" value="Chlorophyll a/b binding protein domain"/>
    <property type="match status" value="1"/>
</dbReference>
<keyword evidence="9" id="KW-0732">Signal</keyword>
<comment type="subcellular location">
    <subcellularLocation>
        <location evidence="2">Plastid</location>
        <location evidence="2">Chloroplast</location>
    </subcellularLocation>
</comment>
<dbReference type="EMBL" id="BLLK01000047">
    <property type="protein sequence ID" value="GFH53566.1"/>
    <property type="molecule type" value="Genomic_DNA"/>
</dbReference>
<feature type="chain" id="PRO_5041968118" evidence="9">
    <location>
        <begin position="16"/>
        <end position="238"/>
    </location>
</feature>
<dbReference type="SUPFAM" id="SSF103511">
    <property type="entry name" value="Chlorophyll a-b binding protein"/>
    <property type="match status" value="1"/>
</dbReference>
<evidence type="ECO:0000256" key="6">
    <source>
        <dbReference type="ARBA" id="ARBA00022640"/>
    </source>
</evidence>
<dbReference type="AlphaFoldDB" id="A0AAD3H7Y6"/>
<feature type="binding site" evidence="8">
    <location>
        <position position="98"/>
    </location>
    <ligand>
        <name>chlorophyll a</name>
        <dbReference type="ChEBI" id="CHEBI:58416"/>
        <label>1</label>
    </ligand>
</feature>
<name>A0AAD3H7Y6_9STRA</name>
<dbReference type="InterPro" id="IPR001344">
    <property type="entry name" value="Chloro_AB-bd_pln"/>
</dbReference>
<feature type="binding site" evidence="8">
    <location>
        <position position="74"/>
    </location>
    <ligand>
        <name>chlorophyll a</name>
        <dbReference type="ChEBI" id="CHEBI:58416"/>
        <label>1</label>
    </ligand>
</feature>
<feature type="binding site" evidence="8">
    <location>
        <position position="213"/>
    </location>
    <ligand>
        <name>chlorophyll a</name>
        <dbReference type="ChEBI" id="CHEBI:58416"/>
        <label>1</label>
    </ligand>
</feature>
<keyword evidence="11" id="KW-1185">Reference proteome</keyword>
<evidence type="ECO:0000256" key="4">
    <source>
        <dbReference type="ARBA" id="ARBA00022528"/>
    </source>
</evidence>
<dbReference type="GO" id="GO:0009765">
    <property type="term" value="P:photosynthesis, light harvesting"/>
    <property type="evidence" value="ECO:0007669"/>
    <property type="project" value="InterPro"/>
</dbReference>
<comment type="caution">
    <text evidence="10">The sequence shown here is derived from an EMBL/GenBank/DDBJ whole genome shotgun (WGS) entry which is preliminary data.</text>
</comment>
<keyword evidence="8" id="KW-0148">Chlorophyll</keyword>
<evidence type="ECO:0000313" key="11">
    <source>
        <dbReference type="Proteomes" id="UP001054902"/>
    </source>
</evidence>
<keyword evidence="5" id="KW-0602">Photosynthesis</keyword>
<proteinExistence type="inferred from homology"/>
<evidence type="ECO:0000256" key="7">
    <source>
        <dbReference type="ARBA" id="ARBA00023243"/>
    </source>
</evidence>
<evidence type="ECO:0000313" key="10">
    <source>
        <dbReference type="EMBL" id="GFH53566.1"/>
    </source>
</evidence>
<organism evidence="10 11">
    <name type="scientific">Chaetoceros tenuissimus</name>
    <dbReference type="NCBI Taxonomy" id="426638"/>
    <lineage>
        <taxon>Eukaryota</taxon>
        <taxon>Sar</taxon>
        <taxon>Stramenopiles</taxon>
        <taxon>Ochrophyta</taxon>
        <taxon>Bacillariophyta</taxon>
        <taxon>Coscinodiscophyceae</taxon>
        <taxon>Chaetocerotophycidae</taxon>
        <taxon>Chaetocerotales</taxon>
        <taxon>Chaetocerotaceae</taxon>
        <taxon>Chaetoceros</taxon>
    </lineage>
</organism>
<sequence length="238" mass="25222">MKLAILTTLLAGASAFTVPTAPTFATKLAMSEEAVEAVEEEAAPEPEPEVPSYTCISKEAILASPNTIEIGSVWDPLGLADIGSDETLAWYRHAEVKHGRVAMAAFVGWWAVGAGLRLPGELSHGLDFASIPSKGLEAWDAVPGWGKAQMLLFAGLIEFHDELFHSRRGTHYLRGGTPGKNMVPGLYDPAGLSKGKSEEALAKGRDREIKNGRLAMIGVAGLYCAATIEGSVPLQPPC</sequence>
<keyword evidence="8" id="KW-0157">Chromophore</keyword>
<evidence type="ECO:0000256" key="5">
    <source>
        <dbReference type="ARBA" id="ARBA00022531"/>
    </source>
</evidence>
<feature type="binding site" evidence="8">
    <location>
        <position position="95"/>
    </location>
    <ligand>
        <name>chlorophyll a</name>
        <dbReference type="ChEBI" id="CHEBI:58416"/>
        <label>1</label>
    </ligand>
</feature>
<feature type="binding site" description="axial binding residue" evidence="8">
    <location>
        <position position="100"/>
    </location>
    <ligand>
        <name>chlorophyll b</name>
        <dbReference type="ChEBI" id="CHEBI:61721"/>
        <label>1</label>
    </ligand>
    <ligandPart>
        <name>Mg</name>
        <dbReference type="ChEBI" id="CHEBI:25107"/>
    </ligandPart>
</feature>
<dbReference type="GO" id="GO:0009507">
    <property type="term" value="C:chloroplast"/>
    <property type="evidence" value="ECO:0007669"/>
    <property type="project" value="UniProtKB-SubCell"/>
</dbReference>
<comment type="similarity">
    <text evidence="3">Belongs to the fucoxanthin chlorophyll protein family.</text>
</comment>
<accession>A0AAD3H7Y6</accession>
<dbReference type="Proteomes" id="UP001054902">
    <property type="component" value="Unassembled WGS sequence"/>
</dbReference>
<comment type="function">
    <text evidence="1">The light-harvesting complex (LHC) functions as a light receptor, it captures and delivers excitation energy to photosystems with which it is closely associated. Energy is transferred from the carotenoid and chlorophyll C (or B) to chlorophyll A and the photosynthetic reaction centers where it is used to synthesize ATP and reducing power.</text>
</comment>
<evidence type="ECO:0000256" key="3">
    <source>
        <dbReference type="ARBA" id="ARBA00005933"/>
    </source>
</evidence>
<evidence type="ECO:0000256" key="8">
    <source>
        <dbReference type="PIRSR" id="PIRSR601344-1"/>
    </source>
</evidence>
<gene>
    <name evidence="10" type="ORF">CTEN210_10042</name>
</gene>
<evidence type="ECO:0000256" key="2">
    <source>
        <dbReference type="ARBA" id="ARBA00004229"/>
    </source>
</evidence>
<feature type="signal peptide" evidence="9">
    <location>
        <begin position="1"/>
        <end position="15"/>
    </location>
</feature>
<keyword evidence="7" id="KW-0437">Light-harvesting polypeptide</keyword>
<keyword evidence="4" id="KW-0150">Chloroplast</keyword>